<dbReference type="InterPro" id="IPR052160">
    <property type="entry name" value="Gypsy_RT_Integrase-like"/>
</dbReference>
<dbReference type="EMBL" id="AM466550">
    <property type="protein sequence ID" value="CAN79158.1"/>
    <property type="molecule type" value="Genomic_DNA"/>
</dbReference>
<accession>A5BPF2</accession>
<proteinExistence type="predicted"/>
<reference evidence="1" key="1">
    <citation type="journal article" date="2007" name="PLoS ONE">
        <title>The first genome sequence of an elite grapevine cultivar (Pinot noir Vitis vinifera L.): coping with a highly heterozygous genome.</title>
        <authorList>
            <person name="Velasco R."/>
            <person name="Zharkikh A."/>
            <person name="Troggio M."/>
            <person name="Cartwright D.A."/>
            <person name="Cestaro A."/>
            <person name="Pruss D."/>
            <person name="Pindo M."/>
            <person name="FitzGerald L.M."/>
            <person name="Vezzulli S."/>
            <person name="Reid J."/>
            <person name="Malacarne G."/>
            <person name="Iliev D."/>
            <person name="Coppola G."/>
            <person name="Wardell B."/>
            <person name="Micheletti D."/>
            <person name="Macalma T."/>
            <person name="Facci M."/>
            <person name="Mitchell J.T."/>
            <person name="Perazzolli M."/>
            <person name="Eldredge G."/>
            <person name="Gatto P."/>
            <person name="Oyzerski R."/>
            <person name="Moretto M."/>
            <person name="Gutin N."/>
            <person name="Stefanini M."/>
            <person name="Chen Y."/>
            <person name="Segala C."/>
            <person name="Davenport C."/>
            <person name="Dematte L."/>
            <person name="Mraz A."/>
            <person name="Battilana J."/>
            <person name="Stormo K."/>
            <person name="Costa F."/>
            <person name="Tao Q."/>
            <person name="Si-Ammour A."/>
            <person name="Harkins T."/>
            <person name="Lackey A."/>
            <person name="Perbost C."/>
            <person name="Taillon B."/>
            <person name="Stella A."/>
            <person name="Solovyev V."/>
            <person name="Fawcett J.A."/>
            <person name="Sterck L."/>
            <person name="Vandepoele K."/>
            <person name="Grando S.M."/>
            <person name="Toppo S."/>
            <person name="Moser C."/>
            <person name="Lanchbury J."/>
            <person name="Bogden R."/>
            <person name="Skolnick M."/>
            <person name="Sgaramella V."/>
            <person name="Bhatnagar S.K."/>
            <person name="Fontana P."/>
            <person name="Gutin A."/>
            <person name="Van de Peer Y."/>
            <person name="Salamini F."/>
            <person name="Viola R."/>
        </authorList>
    </citation>
    <scope>NUCLEOTIDE SEQUENCE</scope>
</reference>
<evidence type="ECO:0008006" key="2">
    <source>
        <dbReference type="Google" id="ProtNLM"/>
    </source>
</evidence>
<gene>
    <name evidence="1" type="ORF">VITISV_004654</name>
</gene>
<sequence>MKQDAESYVKRCDRCQRHALILRVPSEAFNSITSPLPFAQWGMDIVGSLPIAAAQKKFLLFATYYFSKWMETSEKTSYVDLEFHERLLRIMGHSLIVPSSKLSTQS</sequence>
<evidence type="ECO:0000313" key="1">
    <source>
        <dbReference type="EMBL" id="CAN79158.1"/>
    </source>
</evidence>
<protein>
    <recommendedName>
        <fullName evidence="2">Integrase zinc-binding domain-containing protein</fullName>
    </recommendedName>
</protein>
<organism evidence="1">
    <name type="scientific">Vitis vinifera</name>
    <name type="common">Grape</name>
    <dbReference type="NCBI Taxonomy" id="29760"/>
    <lineage>
        <taxon>Eukaryota</taxon>
        <taxon>Viridiplantae</taxon>
        <taxon>Streptophyta</taxon>
        <taxon>Embryophyta</taxon>
        <taxon>Tracheophyta</taxon>
        <taxon>Spermatophyta</taxon>
        <taxon>Magnoliopsida</taxon>
        <taxon>eudicotyledons</taxon>
        <taxon>Gunneridae</taxon>
        <taxon>Pentapetalae</taxon>
        <taxon>rosids</taxon>
        <taxon>Vitales</taxon>
        <taxon>Vitaceae</taxon>
        <taxon>Viteae</taxon>
        <taxon>Vitis</taxon>
    </lineage>
</organism>
<name>A5BPF2_VITVI</name>
<dbReference type="AlphaFoldDB" id="A5BPF2"/>
<dbReference type="PANTHER" id="PTHR47266">
    <property type="entry name" value="ENDONUCLEASE-RELATED"/>
    <property type="match status" value="1"/>
</dbReference>